<dbReference type="Gene3D" id="2.10.22.10">
    <property type="entry name" value="Antistasin, domain 1"/>
    <property type="match status" value="1"/>
</dbReference>
<keyword evidence="5" id="KW-0722">Serine protease inhibitor</keyword>
<evidence type="ECO:0000256" key="4">
    <source>
        <dbReference type="ARBA" id="ARBA00022690"/>
    </source>
</evidence>
<keyword evidence="6" id="KW-0732">Signal</keyword>
<keyword evidence="4" id="KW-0646">Protease inhibitor</keyword>
<evidence type="ECO:0000259" key="7">
    <source>
        <dbReference type="PROSITE" id="PS51252"/>
    </source>
</evidence>
<evidence type="ECO:0000256" key="1">
    <source>
        <dbReference type="ARBA" id="ARBA00004613"/>
    </source>
</evidence>
<sequence>MEAIALCSFFLATMVHGDVETLCGGKSCSAAQDCVNNQCVCTQIHCRIGCRYGFKRDENGCEYSCTCAKGFEKRQN</sequence>
<evidence type="ECO:0000256" key="2">
    <source>
        <dbReference type="ARBA" id="ARBA00008768"/>
    </source>
</evidence>
<dbReference type="InterPro" id="IPR011061">
    <property type="entry name" value="Hirudin/antistatin"/>
</dbReference>
<accession>A0A7T0PAG2</accession>
<reference evidence="8" key="1">
    <citation type="submission" date="2020-01" db="EMBL/GenBank/DDBJ databases">
        <authorList>
            <person name="Gaasterland T."/>
            <person name="Baker M."/>
            <person name="Edsall L."/>
            <person name="Macagno E.R."/>
        </authorList>
    </citation>
    <scope>NUCLEOTIDE SEQUENCE</scope>
</reference>
<dbReference type="GO" id="GO:0005576">
    <property type="term" value="C:extracellular region"/>
    <property type="evidence" value="ECO:0007669"/>
    <property type="project" value="UniProtKB-SubCell"/>
</dbReference>
<comment type="subcellular location">
    <subcellularLocation>
        <location evidence="1">Secreted</location>
    </subcellularLocation>
</comment>
<dbReference type="PROSITE" id="PS51252">
    <property type="entry name" value="ANTISTASIN"/>
    <property type="match status" value="1"/>
</dbReference>
<keyword evidence="3" id="KW-0964">Secreted</keyword>
<protein>
    <submittedName>
        <fullName evidence="8">Hirustasin-like factor 3</fullName>
    </submittedName>
</protein>
<dbReference type="EMBL" id="MT000979">
    <property type="protein sequence ID" value="QPK77436.1"/>
    <property type="molecule type" value="Genomic_DNA"/>
</dbReference>
<dbReference type="InterPro" id="IPR004094">
    <property type="entry name" value="Antistasin-like"/>
</dbReference>
<name>A0A7T0PAG2_9ANNE</name>
<dbReference type="AlphaFoldDB" id="A0A7T0PAG2"/>
<evidence type="ECO:0000313" key="8">
    <source>
        <dbReference type="EMBL" id="QPK77436.1"/>
    </source>
</evidence>
<dbReference type="Pfam" id="PF02822">
    <property type="entry name" value="Antistasin"/>
    <property type="match status" value="1"/>
</dbReference>
<proteinExistence type="inferred from homology"/>
<dbReference type="GO" id="GO:0004867">
    <property type="term" value="F:serine-type endopeptidase inhibitor activity"/>
    <property type="evidence" value="ECO:0007669"/>
    <property type="project" value="UniProtKB-KW"/>
</dbReference>
<feature type="signal peptide" evidence="6">
    <location>
        <begin position="1"/>
        <end position="17"/>
    </location>
</feature>
<feature type="chain" id="PRO_5030851558" evidence="6">
    <location>
        <begin position="18"/>
        <end position="76"/>
    </location>
</feature>
<dbReference type="SUPFAM" id="SSF57262">
    <property type="entry name" value="Leech antihemostatic proteins"/>
    <property type="match status" value="1"/>
</dbReference>
<evidence type="ECO:0000256" key="6">
    <source>
        <dbReference type="SAM" id="SignalP"/>
    </source>
</evidence>
<organism evidence="8">
    <name type="scientific">Hirudo verbana</name>
    <dbReference type="NCBI Taxonomy" id="311461"/>
    <lineage>
        <taxon>Eukaryota</taxon>
        <taxon>Metazoa</taxon>
        <taxon>Spiralia</taxon>
        <taxon>Lophotrochozoa</taxon>
        <taxon>Annelida</taxon>
        <taxon>Clitellata</taxon>
        <taxon>Hirudinea</taxon>
        <taxon>Hirudinida</taxon>
        <taxon>Hirudiniformes</taxon>
        <taxon>Hirudinidae</taxon>
        <taxon>Hirudo</taxon>
    </lineage>
</organism>
<evidence type="ECO:0000256" key="3">
    <source>
        <dbReference type="ARBA" id="ARBA00022525"/>
    </source>
</evidence>
<feature type="domain" description="Antistasin-like" evidence="7">
    <location>
        <begin position="41"/>
        <end position="67"/>
    </location>
</feature>
<comment type="similarity">
    <text evidence="2">Belongs to the protease inhibitor I15 (antistasin) family.</text>
</comment>
<evidence type="ECO:0000256" key="5">
    <source>
        <dbReference type="ARBA" id="ARBA00022900"/>
    </source>
</evidence>